<dbReference type="GO" id="GO:0000160">
    <property type="term" value="P:phosphorelay signal transduction system"/>
    <property type="evidence" value="ECO:0007669"/>
    <property type="project" value="InterPro"/>
</dbReference>
<dbReference type="InterPro" id="IPR050595">
    <property type="entry name" value="Bact_response_regulator"/>
</dbReference>
<accession>A0A2T5J6Y1</accession>
<dbReference type="RefSeq" id="WP_170113640.1">
    <property type="nucleotide sequence ID" value="NZ_CP160205.1"/>
</dbReference>
<organism evidence="4 5">
    <name type="scientific">Mucilaginibacter yixingensis</name>
    <dbReference type="NCBI Taxonomy" id="1295612"/>
    <lineage>
        <taxon>Bacteria</taxon>
        <taxon>Pseudomonadati</taxon>
        <taxon>Bacteroidota</taxon>
        <taxon>Sphingobacteriia</taxon>
        <taxon>Sphingobacteriales</taxon>
        <taxon>Sphingobacteriaceae</taxon>
        <taxon>Mucilaginibacter</taxon>
    </lineage>
</organism>
<feature type="modified residue" description="4-aspartylphosphate" evidence="2">
    <location>
        <position position="51"/>
    </location>
</feature>
<sequence>MKKILVIDDDRDLAETVETVLSGLYDVSIETDNANIVNRCGEVMPDLIILDNWIGQQDAAGILAELRLHAAFNNTPIVLFSGHPQVSVLAASLHADAWLPKPFVLKDLYNCVNNLLN</sequence>
<dbReference type="PANTHER" id="PTHR44591">
    <property type="entry name" value="STRESS RESPONSE REGULATOR PROTEIN 1"/>
    <property type="match status" value="1"/>
</dbReference>
<evidence type="ECO:0000256" key="2">
    <source>
        <dbReference type="PROSITE-ProRule" id="PRU00169"/>
    </source>
</evidence>
<dbReference type="Pfam" id="PF00072">
    <property type="entry name" value="Response_reg"/>
    <property type="match status" value="1"/>
</dbReference>
<dbReference type="Proteomes" id="UP000244168">
    <property type="component" value="Unassembled WGS sequence"/>
</dbReference>
<dbReference type="EMBL" id="QAOQ01000006">
    <property type="protein sequence ID" value="PTQ94918.1"/>
    <property type="molecule type" value="Genomic_DNA"/>
</dbReference>
<evidence type="ECO:0000313" key="5">
    <source>
        <dbReference type="Proteomes" id="UP000244168"/>
    </source>
</evidence>
<keyword evidence="1 2" id="KW-0597">Phosphoprotein</keyword>
<evidence type="ECO:0000256" key="1">
    <source>
        <dbReference type="ARBA" id="ARBA00022553"/>
    </source>
</evidence>
<name>A0A2T5J6Y1_9SPHI</name>
<dbReference type="AlphaFoldDB" id="A0A2T5J6Y1"/>
<proteinExistence type="predicted"/>
<dbReference type="InterPro" id="IPR001789">
    <property type="entry name" value="Sig_transdc_resp-reg_receiver"/>
</dbReference>
<protein>
    <submittedName>
        <fullName evidence="4">Response regulator receiver domain-containing protein</fullName>
    </submittedName>
</protein>
<dbReference type="PROSITE" id="PS50110">
    <property type="entry name" value="RESPONSE_REGULATORY"/>
    <property type="match status" value="1"/>
</dbReference>
<gene>
    <name evidence="4" type="ORF">C8P68_106132</name>
</gene>
<dbReference type="SMART" id="SM00448">
    <property type="entry name" value="REC"/>
    <property type="match status" value="1"/>
</dbReference>
<feature type="domain" description="Response regulatory" evidence="3">
    <location>
        <begin position="3"/>
        <end position="116"/>
    </location>
</feature>
<keyword evidence="5" id="KW-1185">Reference proteome</keyword>
<comment type="caution">
    <text evidence="4">The sequence shown here is derived from an EMBL/GenBank/DDBJ whole genome shotgun (WGS) entry which is preliminary data.</text>
</comment>
<dbReference type="Gene3D" id="3.40.50.2300">
    <property type="match status" value="1"/>
</dbReference>
<dbReference type="PANTHER" id="PTHR44591:SF3">
    <property type="entry name" value="RESPONSE REGULATORY DOMAIN-CONTAINING PROTEIN"/>
    <property type="match status" value="1"/>
</dbReference>
<reference evidence="4 5" key="1">
    <citation type="submission" date="2018-04" db="EMBL/GenBank/DDBJ databases">
        <title>Genomic Encyclopedia of Archaeal and Bacterial Type Strains, Phase II (KMG-II): from individual species to whole genera.</title>
        <authorList>
            <person name="Goeker M."/>
        </authorList>
    </citation>
    <scope>NUCLEOTIDE SEQUENCE [LARGE SCALE GENOMIC DNA]</scope>
    <source>
        <strain evidence="4 5">DSM 26809</strain>
    </source>
</reference>
<dbReference type="SUPFAM" id="SSF52172">
    <property type="entry name" value="CheY-like"/>
    <property type="match status" value="1"/>
</dbReference>
<dbReference type="InterPro" id="IPR011006">
    <property type="entry name" value="CheY-like_superfamily"/>
</dbReference>
<evidence type="ECO:0000313" key="4">
    <source>
        <dbReference type="EMBL" id="PTQ94918.1"/>
    </source>
</evidence>
<evidence type="ECO:0000259" key="3">
    <source>
        <dbReference type="PROSITE" id="PS50110"/>
    </source>
</evidence>